<organism evidence="2">
    <name type="scientific">Puccinia triticina (isolate 1-1 / race 1 (BBBD))</name>
    <name type="common">Brown leaf rust fungus</name>
    <dbReference type="NCBI Taxonomy" id="630390"/>
    <lineage>
        <taxon>Eukaryota</taxon>
        <taxon>Fungi</taxon>
        <taxon>Dikarya</taxon>
        <taxon>Basidiomycota</taxon>
        <taxon>Pucciniomycotina</taxon>
        <taxon>Pucciniomycetes</taxon>
        <taxon>Pucciniales</taxon>
        <taxon>Pucciniaceae</taxon>
        <taxon>Puccinia</taxon>
    </lineage>
</organism>
<dbReference type="EMBL" id="ADAS02000475">
    <property type="protein sequence ID" value="OAV87306.1"/>
    <property type="molecule type" value="Genomic_DNA"/>
</dbReference>
<evidence type="ECO:0000256" key="1">
    <source>
        <dbReference type="SAM" id="MobiDB-lite"/>
    </source>
</evidence>
<reference evidence="2" key="1">
    <citation type="submission" date="2009-11" db="EMBL/GenBank/DDBJ databases">
        <authorList>
            <consortium name="The Broad Institute Genome Sequencing Platform"/>
            <person name="Ward D."/>
            <person name="Feldgarden M."/>
            <person name="Earl A."/>
            <person name="Young S.K."/>
            <person name="Zeng Q."/>
            <person name="Koehrsen M."/>
            <person name="Alvarado L."/>
            <person name="Berlin A."/>
            <person name="Bochicchio J."/>
            <person name="Borenstein D."/>
            <person name="Chapman S.B."/>
            <person name="Chen Z."/>
            <person name="Engels R."/>
            <person name="Freedman E."/>
            <person name="Gellesch M."/>
            <person name="Goldberg J."/>
            <person name="Griggs A."/>
            <person name="Gujja S."/>
            <person name="Heilman E."/>
            <person name="Heiman D."/>
            <person name="Hepburn T."/>
            <person name="Howarth C."/>
            <person name="Jen D."/>
            <person name="Larson L."/>
            <person name="Lewis B."/>
            <person name="Mehta T."/>
            <person name="Park D."/>
            <person name="Pearson M."/>
            <person name="Roberts A."/>
            <person name="Saif S."/>
            <person name="Shea T."/>
            <person name="Shenoy N."/>
            <person name="Sisk P."/>
            <person name="Stolte C."/>
            <person name="Sykes S."/>
            <person name="Thomson T."/>
            <person name="Walk T."/>
            <person name="White J."/>
            <person name="Yandava C."/>
            <person name="Izard J."/>
            <person name="Baranova O.V."/>
            <person name="Blanton J.M."/>
            <person name="Tanner A.C."/>
            <person name="Dewhirst F.E."/>
            <person name="Haas B."/>
            <person name="Nusbaum C."/>
            <person name="Birren B."/>
        </authorList>
    </citation>
    <scope>NUCLEOTIDE SEQUENCE [LARGE SCALE GENOMIC DNA]</scope>
    <source>
        <strain evidence="2">1-1 BBBD Race 1</strain>
    </source>
</reference>
<reference evidence="3 4" key="3">
    <citation type="journal article" date="2017" name="G3 (Bethesda)">
        <title>Comparative analysis highlights variable genome content of wheat rusts and divergence of the mating loci.</title>
        <authorList>
            <person name="Cuomo C.A."/>
            <person name="Bakkeren G."/>
            <person name="Khalil H.B."/>
            <person name="Panwar V."/>
            <person name="Joly D."/>
            <person name="Linning R."/>
            <person name="Sakthikumar S."/>
            <person name="Song X."/>
            <person name="Adiconis X."/>
            <person name="Fan L."/>
            <person name="Goldberg J.M."/>
            <person name="Levin J.Z."/>
            <person name="Young S."/>
            <person name="Zeng Q."/>
            <person name="Anikster Y."/>
            <person name="Bruce M."/>
            <person name="Wang M."/>
            <person name="Yin C."/>
            <person name="McCallum B."/>
            <person name="Szabo L.J."/>
            <person name="Hulbert S."/>
            <person name="Chen X."/>
            <person name="Fellers J.P."/>
        </authorList>
    </citation>
    <scope>NUCLEOTIDE SEQUENCE</scope>
    <source>
        <strain evidence="4">Isolate 1-1 / race 1 (BBBD)</strain>
        <strain evidence="3">isolate 1-1 / race 1 (BBBD)</strain>
    </source>
</reference>
<evidence type="ECO:0000313" key="2">
    <source>
        <dbReference type="EMBL" id="OAV87306.1"/>
    </source>
</evidence>
<dbReference type="Proteomes" id="UP000005240">
    <property type="component" value="Unassembled WGS sequence"/>
</dbReference>
<feature type="region of interest" description="Disordered" evidence="1">
    <location>
        <begin position="103"/>
        <end position="132"/>
    </location>
</feature>
<dbReference type="EnsemblFungi" id="PTTG_09246-t43_1">
    <property type="protein sequence ID" value="PTTG_09246-t43_1-p1"/>
    <property type="gene ID" value="PTTG_09246"/>
</dbReference>
<proteinExistence type="predicted"/>
<reference evidence="2" key="2">
    <citation type="submission" date="2016-05" db="EMBL/GenBank/DDBJ databases">
        <title>Comparative analysis highlights variable genome content of wheat rusts and divergence of the mating loci.</title>
        <authorList>
            <person name="Cuomo C.A."/>
            <person name="Bakkeren G."/>
            <person name="Szabo L."/>
            <person name="Khalil H."/>
            <person name="Joly D."/>
            <person name="Goldberg J."/>
            <person name="Young S."/>
            <person name="Zeng Q."/>
            <person name="Fellers J."/>
        </authorList>
    </citation>
    <scope>NUCLEOTIDE SEQUENCE [LARGE SCALE GENOMIC DNA]</scope>
    <source>
        <strain evidence="2">1-1 BBBD Race 1</strain>
    </source>
</reference>
<protein>
    <submittedName>
        <fullName evidence="2 3">Uncharacterized protein</fullName>
    </submittedName>
</protein>
<evidence type="ECO:0000313" key="4">
    <source>
        <dbReference type="Proteomes" id="UP000005240"/>
    </source>
</evidence>
<evidence type="ECO:0000313" key="3">
    <source>
        <dbReference type="EnsemblFungi" id="PTTG_09246-t43_1-p1"/>
    </source>
</evidence>
<dbReference type="VEuPathDB" id="FungiDB:PTTG_09246"/>
<feature type="compositionally biased region" description="Acidic residues" evidence="1">
    <location>
        <begin position="118"/>
        <end position="132"/>
    </location>
</feature>
<feature type="non-terminal residue" evidence="2">
    <location>
        <position position="1"/>
    </location>
</feature>
<sequence>LVATGCDQSVANSADIILEALEKKKLELFWYASIPLIPGWLKSDWFKIIDSSSYQKWIDAILAKKKKIYKATLALRMPSPIEAVKRGKQADLLAKRVKYKKSIQGQKDRKRKTKDSDDSSDGDDEEAEIDPEEWNDVNFHMRAIMDAYPLRVEYDTKIPVFVHPSDPNRQIIPTKVLAIPNSREPKQEGQTQH</sequence>
<dbReference type="OrthoDB" id="2496461at2759"/>
<dbReference type="AlphaFoldDB" id="A0A180G3P2"/>
<gene>
    <name evidence="2" type="ORF">PTTG_09246</name>
</gene>
<name>A0A180G3P2_PUCT1</name>
<keyword evidence="4" id="KW-1185">Reference proteome</keyword>
<reference evidence="3" key="4">
    <citation type="submission" date="2025-05" db="UniProtKB">
        <authorList>
            <consortium name="EnsemblFungi"/>
        </authorList>
    </citation>
    <scope>IDENTIFICATION</scope>
    <source>
        <strain evidence="3">isolate 1-1 / race 1 (BBBD)</strain>
    </source>
</reference>
<accession>A0A180G3P2</accession>